<keyword evidence="7" id="KW-0614">Plasmid</keyword>
<gene>
    <name evidence="7" type="ORF">D3Y57_00400</name>
</gene>
<dbReference type="InterPro" id="IPR050330">
    <property type="entry name" value="Bact_OuterMem_StrucFunc"/>
</dbReference>
<dbReference type="PANTHER" id="PTHR30329:SF21">
    <property type="entry name" value="LIPOPROTEIN YIAD-RELATED"/>
    <property type="match status" value="1"/>
</dbReference>
<proteinExistence type="predicted"/>
<accession>A0A494THF3</accession>
<evidence type="ECO:0000256" key="4">
    <source>
        <dbReference type="PROSITE-ProRule" id="PRU00473"/>
    </source>
</evidence>
<dbReference type="InterPro" id="IPR006665">
    <property type="entry name" value="OmpA-like"/>
</dbReference>
<dbReference type="Proteomes" id="UP000276254">
    <property type="component" value="Plasmid unnamed2"/>
</dbReference>
<dbReference type="InterPro" id="IPR036737">
    <property type="entry name" value="OmpA-like_sf"/>
</dbReference>
<dbReference type="PROSITE" id="PS51123">
    <property type="entry name" value="OMPA_2"/>
    <property type="match status" value="1"/>
</dbReference>
<keyword evidence="3" id="KW-0998">Cell outer membrane</keyword>
<evidence type="ECO:0000256" key="1">
    <source>
        <dbReference type="ARBA" id="ARBA00004442"/>
    </source>
</evidence>
<feature type="domain" description="OmpA-like" evidence="6">
    <location>
        <begin position="96"/>
        <end position="217"/>
    </location>
</feature>
<organism evidence="7 8">
    <name type="scientific">Sphingomonas paeninsulae</name>
    <dbReference type="NCBI Taxonomy" id="2319844"/>
    <lineage>
        <taxon>Bacteria</taxon>
        <taxon>Pseudomonadati</taxon>
        <taxon>Pseudomonadota</taxon>
        <taxon>Alphaproteobacteria</taxon>
        <taxon>Sphingomonadales</taxon>
        <taxon>Sphingomonadaceae</taxon>
        <taxon>Sphingomonas</taxon>
    </lineage>
</organism>
<dbReference type="PANTHER" id="PTHR30329">
    <property type="entry name" value="STATOR ELEMENT OF FLAGELLAR MOTOR COMPLEX"/>
    <property type="match status" value="1"/>
</dbReference>
<dbReference type="Pfam" id="PF00691">
    <property type="entry name" value="OmpA"/>
    <property type="match status" value="1"/>
</dbReference>
<reference evidence="7 8" key="1">
    <citation type="submission" date="2018-09" db="EMBL/GenBank/DDBJ databases">
        <title>Sphingomonas peninsula sp. nov., isolated from fildes peninsula, Antarctic soil.</title>
        <authorList>
            <person name="Yingchao G."/>
        </authorList>
    </citation>
    <scope>NUCLEOTIDE SEQUENCE [LARGE SCALE GENOMIC DNA]</scope>
    <source>
        <strain evidence="7 8">YZ-8</strain>
        <plasmid evidence="7 8">unnamed2</plasmid>
    </source>
</reference>
<evidence type="ECO:0000256" key="5">
    <source>
        <dbReference type="SAM" id="MobiDB-lite"/>
    </source>
</evidence>
<dbReference type="EMBL" id="CP032827">
    <property type="protein sequence ID" value="AYJ84605.1"/>
    <property type="molecule type" value="Genomic_DNA"/>
</dbReference>
<dbReference type="SUPFAM" id="SSF103088">
    <property type="entry name" value="OmpA-like"/>
    <property type="match status" value="1"/>
</dbReference>
<dbReference type="InterPro" id="IPR006664">
    <property type="entry name" value="OMP_bac"/>
</dbReference>
<dbReference type="CDD" id="cd07185">
    <property type="entry name" value="OmpA_C-like"/>
    <property type="match status" value="1"/>
</dbReference>
<keyword evidence="8" id="KW-1185">Reference proteome</keyword>
<keyword evidence="2 4" id="KW-0472">Membrane</keyword>
<evidence type="ECO:0000259" key="6">
    <source>
        <dbReference type="PROSITE" id="PS51123"/>
    </source>
</evidence>
<feature type="region of interest" description="Disordered" evidence="5">
    <location>
        <begin position="171"/>
        <end position="208"/>
    </location>
</feature>
<evidence type="ECO:0000313" key="7">
    <source>
        <dbReference type="EMBL" id="AYJ84605.1"/>
    </source>
</evidence>
<dbReference type="Gene3D" id="3.30.1330.60">
    <property type="entry name" value="OmpA-like domain"/>
    <property type="match status" value="1"/>
</dbReference>
<geneLocation type="plasmid" evidence="7">
    <name>unnamed2</name>
</geneLocation>
<dbReference type="GO" id="GO:0009279">
    <property type="term" value="C:cell outer membrane"/>
    <property type="evidence" value="ECO:0007669"/>
    <property type="project" value="UniProtKB-SubCell"/>
</dbReference>
<evidence type="ECO:0000313" key="8">
    <source>
        <dbReference type="Proteomes" id="UP000276254"/>
    </source>
</evidence>
<dbReference type="AlphaFoldDB" id="A0A494THF3"/>
<evidence type="ECO:0000256" key="2">
    <source>
        <dbReference type="ARBA" id="ARBA00023136"/>
    </source>
</evidence>
<dbReference type="PRINTS" id="PR01021">
    <property type="entry name" value="OMPADOMAIN"/>
</dbReference>
<name>A0A494THF3_SPHPE</name>
<evidence type="ECO:0000256" key="3">
    <source>
        <dbReference type="ARBA" id="ARBA00023237"/>
    </source>
</evidence>
<protein>
    <submittedName>
        <fullName evidence="7">OmpA family protein</fullName>
    </submittedName>
</protein>
<dbReference type="PROSITE" id="PS51257">
    <property type="entry name" value="PROKAR_LIPOPROTEIN"/>
    <property type="match status" value="1"/>
</dbReference>
<dbReference type="KEGG" id="spha:D3Y57_00400"/>
<sequence>MNFLRVHRRGPPFLLLLILLSGCEGRPVPRSLKNQPSVFRQDSDAPDSRFVASGPESKFGEALSAGSTFRLAEIPPEKLQSTEVLLSELKATQTPDQSIAIDLPTDVLFDFDKAVLRPDANEPLSRAAQLIASYPEAPLLVNGHTDGKGSDAYNDPLSMKRATAVAQWLKQSTGRTPAAAGLGKRHPVAPNVQPNGTDDPEGRQRNRRVEILIRPLVPIR</sequence>
<comment type="subcellular location">
    <subcellularLocation>
        <location evidence="1">Cell outer membrane</location>
    </subcellularLocation>
</comment>
<dbReference type="OrthoDB" id="9814546at2"/>